<reference evidence="1 2" key="1">
    <citation type="submission" date="2016-06" db="EMBL/GenBank/DDBJ databases">
        <title>Comparative genomics of the ectomycorrhizal sister species Rhizopogon vinicolor and Rhizopogon vesiculosus (Basidiomycota: Boletales) reveals a divergence of the mating type B locus.</title>
        <authorList>
            <consortium name="DOE Joint Genome Institute"/>
            <person name="Mujic A.B."/>
            <person name="Kuo A."/>
            <person name="Tritt A."/>
            <person name="Lipzen A."/>
            <person name="Chen C."/>
            <person name="Johnson J."/>
            <person name="Sharma A."/>
            <person name="Barry K."/>
            <person name="Grigoriev I.V."/>
            <person name="Spatafora J.W."/>
        </authorList>
    </citation>
    <scope>NUCLEOTIDE SEQUENCE [LARGE SCALE GENOMIC DNA]</scope>
    <source>
        <strain evidence="1 2">AM-OR11-026</strain>
    </source>
</reference>
<evidence type="ECO:0000313" key="1">
    <source>
        <dbReference type="EMBL" id="OAX42458.1"/>
    </source>
</evidence>
<protein>
    <submittedName>
        <fullName evidence="1">Uncharacterized protein</fullName>
    </submittedName>
</protein>
<gene>
    <name evidence="1" type="ORF">K503DRAFT_356214</name>
</gene>
<sequence length="128" mass="15140">MYYYDPESWNKLWEMQVLSRRTSLTEMVGTSGQIVWLMIWSATTLYELEHALNCLLRFCILYVRLYGFPSKMFHVVLVPRVESHSFNRSFRQADLLVLPLAMSHEPTSTWLKLKHNLTHVGFRADIVM</sequence>
<keyword evidence="2" id="KW-1185">Reference proteome</keyword>
<accession>A0A1B7NCC3</accession>
<evidence type="ECO:0000313" key="2">
    <source>
        <dbReference type="Proteomes" id="UP000092154"/>
    </source>
</evidence>
<name>A0A1B7NCC3_9AGAM</name>
<dbReference type="Proteomes" id="UP000092154">
    <property type="component" value="Unassembled WGS sequence"/>
</dbReference>
<organism evidence="1 2">
    <name type="scientific">Rhizopogon vinicolor AM-OR11-026</name>
    <dbReference type="NCBI Taxonomy" id="1314800"/>
    <lineage>
        <taxon>Eukaryota</taxon>
        <taxon>Fungi</taxon>
        <taxon>Dikarya</taxon>
        <taxon>Basidiomycota</taxon>
        <taxon>Agaricomycotina</taxon>
        <taxon>Agaricomycetes</taxon>
        <taxon>Agaricomycetidae</taxon>
        <taxon>Boletales</taxon>
        <taxon>Suillineae</taxon>
        <taxon>Rhizopogonaceae</taxon>
        <taxon>Rhizopogon</taxon>
    </lineage>
</organism>
<proteinExistence type="predicted"/>
<dbReference type="EMBL" id="KV448157">
    <property type="protein sequence ID" value="OAX42458.1"/>
    <property type="molecule type" value="Genomic_DNA"/>
</dbReference>
<dbReference type="InParanoid" id="A0A1B7NCC3"/>
<dbReference type="AlphaFoldDB" id="A0A1B7NCC3"/>